<feature type="domain" description="FAM192A/Fyv6 N-terminal" evidence="4">
    <location>
        <begin position="13"/>
        <end position="107"/>
    </location>
</feature>
<protein>
    <recommendedName>
        <fullName evidence="4">FAM192A/Fyv6 N-terminal domain-containing protein</fullName>
    </recommendedName>
</protein>
<organism evidence="5 6">
    <name type="scientific">Pachysolen tannophilus NRRL Y-2460</name>
    <dbReference type="NCBI Taxonomy" id="669874"/>
    <lineage>
        <taxon>Eukaryota</taxon>
        <taxon>Fungi</taxon>
        <taxon>Dikarya</taxon>
        <taxon>Ascomycota</taxon>
        <taxon>Saccharomycotina</taxon>
        <taxon>Pichiomycetes</taxon>
        <taxon>Pachysolenaceae</taxon>
        <taxon>Pachysolen</taxon>
    </lineage>
</organism>
<evidence type="ECO:0000256" key="3">
    <source>
        <dbReference type="SAM" id="MobiDB-lite"/>
    </source>
</evidence>
<accession>A0A1E4U096</accession>
<feature type="compositionally biased region" description="Basic residues" evidence="3">
    <location>
        <begin position="138"/>
        <end position="151"/>
    </location>
</feature>
<feature type="compositionally biased region" description="Polar residues" evidence="3">
    <location>
        <begin position="200"/>
        <end position="214"/>
    </location>
</feature>
<dbReference type="GO" id="GO:0005634">
    <property type="term" value="C:nucleus"/>
    <property type="evidence" value="ECO:0007669"/>
    <property type="project" value="UniProtKB-SubCell"/>
</dbReference>
<dbReference type="InterPro" id="IPR019331">
    <property type="entry name" value="FAM192A/Fyv6_N"/>
</dbReference>
<gene>
    <name evidence="5" type="ORF">PACTADRAFT_32888</name>
</gene>
<feature type="compositionally biased region" description="Basic and acidic residues" evidence="3">
    <location>
        <begin position="128"/>
        <end position="137"/>
    </location>
</feature>
<feature type="region of interest" description="Disordered" evidence="3">
    <location>
        <begin position="1"/>
        <end position="36"/>
    </location>
</feature>
<name>A0A1E4U096_PACTA</name>
<evidence type="ECO:0000313" key="6">
    <source>
        <dbReference type="Proteomes" id="UP000094236"/>
    </source>
</evidence>
<keyword evidence="2" id="KW-0539">Nucleus</keyword>
<evidence type="ECO:0000256" key="2">
    <source>
        <dbReference type="ARBA" id="ARBA00023242"/>
    </source>
</evidence>
<sequence length="214" mass="25159">MDKFVAEGTNTINDEELKVQQEPEAEIEQQPKSGNKVFHRYRKSLQQQLYENRVKRAILYQQQSEKQNSAHKLSEKDLEYYQELRNKEEAKELNIKAKEEESLSEFRQWKAKNDPKRKRTESLSPDSEDLKQEDTIISKRRIIIPSKKKSNFVHGPKIIRKIENNKDNNESGNNLKLHDQDKDQTQESKEPSESADPNGIKQQILTQYSSSDEE</sequence>
<dbReference type="EMBL" id="KV454012">
    <property type="protein sequence ID" value="ODV97422.1"/>
    <property type="molecule type" value="Genomic_DNA"/>
</dbReference>
<dbReference type="Pfam" id="PF10187">
    <property type="entry name" value="FAM192A_Fyv6_N"/>
    <property type="match status" value="1"/>
</dbReference>
<feature type="compositionally biased region" description="Basic and acidic residues" evidence="3">
    <location>
        <begin position="160"/>
        <end position="169"/>
    </location>
</feature>
<evidence type="ECO:0000313" key="5">
    <source>
        <dbReference type="EMBL" id="ODV97422.1"/>
    </source>
</evidence>
<comment type="subcellular location">
    <subcellularLocation>
        <location evidence="1">Nucleus</location>
    </subcellularLocation>
</comment>
<dbReference type="AlphaFoldDB" id="A0A1E4U096"/>
<keyword evidence="6" id="KW-1185">Reference proteome</keyword>
<evidence type="ECO:0000259" key="4">
    <source>
        <dbReference type="Pfam" id="PF10187"/>
    </source>
</evidence>
<feature type="compositionally biased region" description="Basic and acidic residues" evidence="3">
    <location>
        <begin position="176"/>
        <end position="192"/>
    </location>
</feature>
<dbReference type="OrthoDB" id="4026176at2759"/>
<proteinExistence type="predicted"/>
<feature type="region of interest" description="Disordered" evidence="3">
    <location>
        <begin position="95"/>
        <end position="214"/>
    </location>
</feature>
<dbReference type="Proteomes" id="UP000094236">
    <property type="component" value="Unassembled WGS sequence"/>
</dbReference>
<reference evidence="6" key="1">
    <citation type="submission" date="2016-05" db="EMBL/GenBank/DDBJ databases">
        <title>Comparative genomics of biotechnologically important yeasts.</title>
        <authorList>
            <consortium name="DOE Joint Genome Institute"/>
            <person name="Riley R."/>
            <person name="Haridas S."/>
            <person name="Wolfe K.H."/>
            <person name="Lopes M.R."/>
            <person name="Hittinger C.T."/>
            <person name="Goker M."/>
            <person name="Salamov A."/>
            <person name="Wisecaver J."/>
            <person name="Long T.M."/>
            <person name="Aerts A.L."/>
            <person name="Barry K."/>
            <person name="Choi C."/>
            <person name="Clum A."/>
            <person name="Coughlan A.Y."/>
            <person name="Deshpande S."/>
            <person name="Douglass A.P."/>
            <person name="Hanson S.J."/>
            <person name="Klenk H.-P."/>
            <person name="Labutti K."/>
            <person name="Lapidus A."/>
            <person name="Lindquist E."/>
            <person name="Lipzen A."/>
            <person name="Meier-Kolthoff J.P."/>
            <person name="Ohm R.A."/>
            <person name="Otillar R.P."/>
            <person name="Pangilinan J."/>
            <person name="Peng Y."/>
            <person name="Rokas A."/>
            <person name="Rosa C.A."/>
            <person name="Scheuner C."/>
            <person name="Sibirny A.A."/>
            <person name="Slot J.C."/>
            <person name="Stielow J.B."/>
            <person name="Sun H."/>
            <person name="Kurtzman C.P."/>
            <person name="Blackwell M."/>
            <person name="Grigoriev I.V."/>
            <person name="Jeffries T.W."/>
        </authorList>
    </citation>
    <scope>NUCLEOTIDE SEQUENCE [LARGE SCALE GENOMIC DNA]</scope>
    <source>
        <strain evidence="6">NRRL Y-2460</strain>
    </source>
</reference>
<evidence type="ECO:0000256" key="1">
    <source>
        <dbReference type="ARBA" id="ARBA00004123"/>
    </source>
</evidence>